<keyword evidence="1" id="KW-0472">Membrane</keyword>
<dbReference type="AlphaFoldDB" id="A0A2V1JPI7"/>
<dbReference type="InterPro" id="IPR038174">
    <property type="entry name" value="Strep_pil_link_sf"/>
</dbReference>
<organism evidence="4 5">
    <name type="scientific">Eubacterium ramulus</name>
    <dbReference type="NCBI Taxonomy" id="39490"/>
    <lineage>
        <taxon>Bacteria</taxon>
        <taxon>Bacillati</taxon>
        <taxon>Bacillota</taxon>
        <taxon>Clostridia</taxon>
        <taxon>Eubacteriales</taxon>
        <taxon>Eubacteriaceae</taxon>
        <taxon>Eubacterium</taxon>
    </lineage>
</organism>
<evidence type="ECO:0000313" key="5">
    <source>
        <dbReference type="Proteomes" id="UP000245288"/>
    </source>
</evidence>
<evidence type="ECO:0000313" key="4">
    <source>
        <dbReference type="EMBL" id="PWE86079.1"/>
    </source>
</evidence>
<gene>
    <name evidence="4" type="ORF">LG34_12030</name>
</gene>
<sequence length="363" mass="38295">MKKKMIGRVSALTVAGVMMFGGMQIPAMAATGDSVVQFQKVLQMENAEGANVPNVTYTYTITAGSAIGATANSPEVKAGVGLPTISSVTYTKGDTITQNKVTKNVSITFPDGTFTAPGIYRYVITESENTNTDITDVGTNTRYMDVYVVNDSDGGYKIDATIFTETAVTPTFDKNTKQPTYGGKNSNITDAYTTYELSLDKVVEGNMGNKDQLFNFTINFKGPANTSFTFGDKKVDLDAQGNGSVSLDLADKTAIAEIKGIPSTVTYTVTENVSSSEGYDTTFAVKRGTGTSQSIAKDTAASTSAKVTATSQEMTKADNAVVVTNTKKTVSPTGIALSVTPYALLAGLASALGALFFRRKKLS</sequence>
<reference evidence="4 5" key="1">
    <citation type="submission" date="2014-09" db="EMBL/GenBank/DDBJ databases">
        <title>Butyrate-producing bacteria isolated from human gut.</title>
        <authorList>
            <person name="Zhang Q."/>
            <person name="Zhao L."/>
        </authorList>
    </citation>
    <scope>NUCLEOTIDE SEQUENCE [LARGE SCALE GENOMIC DNA]</scope>
    <source>
        <strain evidence="4 5">21</strain>
    </source>
</reference>
<dbReference type="RefSeq" id="WP_109216193.1">
    <property type="nucleotide sequence ID" value="NZ_CABMEW010000015.1"/>
</dbReference>
<protein>
    <recommendedName>
        <fullName evidence="3">DUF7601 domain-containing protein</fullName>
    </recommendedName>
</protein>
<feature type="chain" id="PRO_5016162786" description="DUF7601 domain-containing protein" evidence="2">
    <location>
        <begin position="30"/>
        <end position="363"/>
    </location>
</feature>
<dbReference type="Pfam" id="PF24547">
    <property type="entry name" value="DUF7601"/>
    <property type="match status" value="1"/>
</dbReference>
<dbReference type="Gene3D" id="2.60.40.3050">
    <property type="match status" value="1"/>
</dbReference>
<accession>A0A2V1JPI7</accession>
<name>A0A2V1JPI7_EUBRA</name>
<keyword evidence="5" id="KW-1185">Reference proteome</keyword>
<evidence type="ECO:0000256" key="2">
    <source>
        <dbReference type="SAM" id="SignalP"/>
    </source>
</evidence>
<comment type="caution">
    <text evidence="4">The sequence shown here is derived from an EMBL/GenBank/DDBJ whole genome shotgun (WGS) entry which is preliminary data.</text>
</comment>
<dbReference type="Gene3D" id="2.60.40.1140">
    <property type="entry name" value="Collagen-binding surface protein Cna, B-type domain"/>
    <property type="match status" value="1"/>
</dbReference>
<feature type="domain" description="DUF7601" evidence="3">
    <location>
        <begin position="196"/>
        <end position="301"/>
    </location>
</feature>
<dbReference type="Proteomes" id="UP000245288">
    <property type="component" value="Unassembled WGS sequence"/>
</dbReference>
<dbReference type="EMBL" id="JRFU01000131">
    <property type="protein sequence ID" value="PWE86079.1"/>
    <property type="molecule type" value="Genomic_DNA"/>
</dbReference>
<evidence type="ECO:0000259" key="3">
    <source>
        <dbReference type="Pfam" id="PF24547"/>
    </source>
</evidence>
<dbReference type="OrthoDB" id="2060401at2"/>
<keyword evidence="1" id="KW-1133">Transmembrane helix</keyword>
<feature type="transmembrane region" description="Helical" evidence="1">
    <location>
        <begin position="335"/>
        <end position="357"/>
    </location>
</feature>
<evidence type="ECO:0000256" key="1">
    <source>
        <dbReference type="SAM" id="Phobius"/>
    </source>
</evidence>
<keyword evidence="1" id="KW-0812">Transmembrane</keyword>
<dbReference type="InterPro" id="IPR055382">
    <property type="entry name" value="DUF7601"/>
</dbReference>
<proteinExistence type="predicted"/>
<feature type="signal peptide" evidence="2">
    <location>
        <begin position="1"/>
        <end position="29"/>
    </location>
</feature>
<keyword evidence="2" id="KW-0732">Signal</keyword>